<keyword evidence="1" id="KW-1133">Transmembrane helix</keyword>
<name>A0A139Y6C5_TOXGO</name>
<accession>A0A139Y6C5</accession>
<keyword evidence="1" id="KW-0472">Membrane</keyword>
<protein>
    <recommendedName>
        <fullName evidence="4">Transmembrane protein</fullName>
    </recommendedName>
</protein>
<dbReference type="AlphaFoldDB" id="A0A139Y6C5"/>
<dbReference type="Proteomes" id="UP000074247">
    <property type="component" value="Unassembled WGS sequence"/>
</dbReference>
<gene>
    <name evidence="2" type="ORF">TGARI_270030</name>
</gene>
<proteinExistence type="predicted"/>
<evidence type="ECO:0008006" key="4">
    <source>
        <dbReference type="Google" id="ProtNLM"/>
    </source>
</evidence>
<keyword evidence="1" id="KW-0812">Transmembrane</keyword>
<dbReference type="VEuPathDB" id="ToxoDB:TGARI_270030"/>
<evidence type="ECO:0000313" key="2">
    <source>
        <dbReference type="EMBL" id="KYF46667.1"/>
    </source>
</evidence>
<organism evidence="2 3">
    <name type="scientific">Toxoplasma gondii ARI</name>
    <dbReference type="NCBI Taxonomy" id="1074872"/>
    <lineage>
        <taxon>Eukaryota</taxon>
        <taxon>Sar</taxon>
        <taxon>Alveolata</taxon>
        <taxon>Apicomplexa</taxon>
        <taxon>Conoidasida</taxon>
        <taxon>Coccidia</taxon>
        <taxon>Eucoccidiorida</taxon>
        <taxon>Eimeriorina</taxon>
        <taxon>Sarcocystidae</taxon>
        <taxon>Toxoplasma</taxon>
    </lineage>
</organism>
<evidence type="ECO:0000313" key="3">
    <source>
        <dbReference type="Proteomes" id="UP000074247"/>
    </source>
</evidence>
<comment type="caution">
    <text evidence="2">The sequence shown here is derived from an EMBL/GenBank/DDBJ whole genome shotgun (WGS) entry which is preliminary data.</text>
</comment>
<reference evidence="2 3" key="1">
    <citation type="journal article" date="2016" name="Nat. Commun.">
        <title>Local admixture of amplified and diversified secreted pathogenesis determinants shapes mosaic Toxoplasma gondii genomes.</title>
        <authorList>
            <person name="Lorenzi H."/>
            <person name="Khan A."/>
            <person name="Behnke M.S."/>
            <person name="Namasivayam S."/>
            <person name="Swapna L.S."/>
            <person name="Hadjithomas M."/>
            <person name="Karamycheva S."/>
            <person name="Pinney D."/>
            <person name="Brunk B.P."/>
            <person name="Ajioka J.W."/>
            <person name="Ajzenberg D."/>
            <person name="Boothroyd J.C."/>
            <person name="Boyle J.P."/>
            <person name="Darde M.L."/>
            <person name="Diaz-Miranda M.A."/>
            <person name="Dubey J.P."/>
            <person name="Fritz H.M."/>
            <person name="Gennari S.M."/>
            <person name="Gregory B.D."/>
            <person name="Kim K."/>
            <person name="Saeij J.P."/>
            <person name="Su C."/>
            <person name="White M.W."/>
            <person name="Zhu X.Q."/>
            <person name="Howe D.K."/>
            <person name="Rosenthal B.M."/>
            <person name="Grigg M.E."/>
            <person name="Parkinson J."/>
            <person name="Liu L."/>
            <person name="Kissinger J.C."/>
            <person name="Roos D.S."/>
            <person name="Sibley L.D."/>
        </authorList>
    </citation>
    <scope>NUCLEOTIDE SEQUENCE [LARGE SCALE GENOMIC DNA]</scope>
    <source>
        <strain evidence="2 3">ARI</strain>
    </source>
</reference>
<sequence>MPLKVSGLSIVCLPLLFSEMFGILLHTLHPFKNSRGCMAFSATEKQACSVSKRPTRQGRSDLKSDTGIVACPQPGELAEILLAFACFIRPHSHMRLTTCSGPTVSEHTRWADQQSRFDEVGVLCSQRFCWVRLLSYTNRYGYVLPARGYVRKI</sequence>
<dbReference type="EMBL" id="AGQS02003757">
    <property type="protein sequence ID" value="KYF46667.1"/>
    <property type="molecule type" value="Genomic_DNA"/>
</dbReference>
<evidence type="ECO:0000256" key="1">
    <source>
        <dbReference type="SAM" id="Phobius"/>
    </source>
</evidence>
<feature type="transmembrane region" description="Helical" evidence="1">
    <location>
        <begin position="6"/>
        <end position="25"/>
    </location>
</feature>